<sequence>MSGAIDGHAEDSGRVYQATGGSMKLLSRERDWVVRTKAISVSLANLLDRLIGFLELT</sequence>
<proteinExistence type="predicted"/>
<reference evidence="1 2" key="1">
    <citation type="journal article" date="2019" name="Int. J. Syst. Evol. Microbiol.">
        <title>The Global Catalogue of Microorganisms (GCM) 10K type strain sequencing project: providing services to taxonomists for standard genome sequencing and annotation.</title>
        <authorList>
            <consortium name="The Broad Institute Genomics Platform"/>
            <consortium name="The Broad Institute Genome Sequencing Center for Infectious Disease"/>
            <person name="Wu L."/>
            <person name="Ma J."/>
        </authorList>
    </citation>
    <scope>NUCLEOTIDE SEQUENCE [LARGE SCALE GENOMIC DNA]</scope>
    <source>
        <strain evidence="1 2">JCM 11444</strain>
    </source>
</reference>
<protein>
    <submittedName>
        <fullName evidence="1">Uncharacterized protein</fullName>
    </submittedName>
</protein>
<evidence type="ECO:0000313" key="2">
    <source>
        <dbReference type="Proteomes" id="UP001500418"/>
    </source>
</evidence>
<accession>A0ABN1PCR4</accession>
<organism evidence="1 2">
    <name type="scientific">Streptomyces rhizosphaericus</name>
    <dbReference type="NCBI Taxonomy" id="114699"/>
    <lineage>
        <taxon>Bacteria</taxon>
        <taxon>Bacillati</taxon>
        <taxon>Actinomycetota</taxon>
        <taxon>Actinomycetes</taxon>
        <taxon>Kitasatosporales</taxon>
        <taxon>Streptomycetaceae</taxon>
        <taxon>Streptomyces</taxon>
        <taxon>Streptomyces violaceusniger group</taxon>
    </lineage>
</organism>
<evidence type="ECO:0000313" key="1">
    <source>
        <dbReference type="EMBL" id="GAA0925917.1"/>
    </source>
</evidence>
<comment type="caution">
    <text evidence="1">The sequence shown here is derived from an EMBL/GenBank/DDBJ whole genome shotgun (WGS) entry which is preliminary data.</text>
</comment>
<gene>
    <name evidence="1" type="ORF">GCM10009575_024790</name>
</gene>
<name>A0ABN1PCR4_9ACTN</name>
<dbReference type="Proteomes" id="UP001500418">
    <property type="component" value="Unassembled WGS sequence"/>
</dbReference>
<keyword evidence="2" id="KW-1185">Reference proteome</keyword>
<dbReference type="EMBL" id="BAAAID010000012">
    <property type="protein sequence ID" value="GAA0925917.1"/>
    <property type="molecule type" value="Genomic_DNA"/>
</dbReference>